<organism evidence="1 2">
    <name type="scientific">Paramecium octaurelia</name>
    <dbReference type="NCBI Taxonomy" id="43137"/>
    <lineage>
        <taxon>Eukaryota</taxon>
        <taxon>Sar</taxon>
        <taxon>Alveolata</taxon>
        <taxon>Ciliophora</taxon>
        <taxon>Intramacronucleata</taxon>
        <taxon>Oligohymenophorea</taxon>
        <taxon>Peniculida</taxon>
        <taxon>Parameciidae</taxon>
        <taxon>Paramecium</taxon>
    </lineage>
</organism>
<sequence length="156" mass="17798">MVYIKTVGKLVTGVLSLDEKLCKILSILKSYFSGGGLYDNNGSFKNGKWIELSDSFYCYSQVTYQGEYKNCKKVGIWVILGKIQGVNQEKGGGEYDDQLDCVNSLRNGLWIELSDEFDELSQIIYKGEYKHGKKIGVWDEINFKKNEKCGQLNYEN</sequence>
<dbReference type="EMBL" id="CAJJDP010000143">
    <property type="protein sequence ID" value="CAD8207736.1"/>
    <property type="molecule type" value="Genomic_DNA"/>
</dbReference>
<dbReference type="OMA" id="VWDEINF"/>
<evidence type="ECO:0000313" key="1">
    <source>
        <dbReference type="EMBL" id="CAD8207736.1"/>
    </source>
</evidence>
<reference evidence="1" key="1">
    <citation type="submission" date="2021-01" db="EMBL/GenBank/DDBJ databases">
        <authorList>
            <consortium name="Genoscope - CEA"/>
            <person name="William W."/>
        </authorList>
    </citation>
    <scope>NUCLEOTIDE SEQUENCE</scope>
</reference>
<dbReference type="AlphaFoldDB" id="A0A8S1Y1S5"/>
<name>A0A8S1Y1S5_PAROT</name>
<proteinExistence type="predicted"/>
<dbReference type="PANTHER" id="PTHR33706:SF1">
    <property type="entry name" value="TPR REPEAT PROTEIN"/>
    <property type="match status" value="1"/>
</dbReference>
<accession>A0A8S1Y1S5</accession>
<evidence type="ECO:0000313" key="2">
    <source>
        <dbReference type="Proteomes" id="UP000683925"/>
    </source>
</evidence>
<protein>
    <submittedName>
        <fullName evidence="1">Uncharacterized protein</fullName>
    </submittedName>
</protein>
<keyword evidence="2" id="KW-1185">Reference proteome</keyword>
<comment type="caution">
    <text evidence="1">The sequence shown here is derived from an EMBL/GenBank/DDBJ whole genome shotgun (WGS) entry which is preliminary data.</text>
</comment>
<dbReference type="PANTHER" id="PTHR33706">
    <property type="entry name" value="MORN VARIANT REPEAT PROTEIN"/>
    <property type="match status" value="1"/>
</dbReference>
<dbReference type="OrthoDB" id="312976at2759"/>
<gene>
    <name evidence="1" type="ORF">POCTA_138.1.T1420009</name>
</gene>
<dbReference type="Proteomes" id="UP000683925">
    <property type="component" value="Unassembled WGS sequence"/>
</dbReference>